<dbReference type="PANTHER" id="PTHR23023">
    <property type="entry name" value="DIMETHYLANILINE MONOOXYGENASE"/>
    <property type="match status" value="1"/>
</dbReference>
<dbReference type="Proteomes" id="UP001589896">
    <property type="component" value="Unassembled WGS sequence"/>
</dbReference>
<keyword evidence="5" id="KW-1133">Transmembrane helix</keyword>
<accession>A0ABV6RVY8</accession>
<gene>
    <name evidence="6" type="ORF">ACFFGH_25265</name>
</gene>
<keyword evidence="3" id="KW-0274">FAD</keyword>
<evidence type="ECO:0000256" key="4">
    <source>
        <dbReference type="ARBA" id="ARBA00023002"/>
    </source>
</evidence>
<feature type="transmembrane region" description="Helical" evidence="5">
    <location>
        <begin position="39"/>
        <end position="72"/>
    </location>
</feature>
<organism evidence="6 7">
    <name type="scientific">Lysobacter korlensis</name>
    <dbReference type="NCBI Taxonomy" id="553636"/>
    <lineage>
        <taxon>Bacteria</taxon>
        <taxon>Pseudomonadati</taxon>
        <taxon>Pseudomonadota</taxon>
        <taxon>Gammaproteobacteria</taxon>
        <taxon>Lysobacterales</taxon>
        <taxon>Lysobacteraceae</taxon>
        <taxon>Lysobacter</taxon>
    </lineage>
</organism>
<name>A0ABV6RVY8_9GAMM</name>
<keyword evidence="7" id="KW-1185">Reference proteome</keyword>
<protein>
    <submittedName>
        <fullName evidence="6">SidA/IucD/PvdA family monooxygenase</fullName>
    </submittedName>
</protein>
<keyword evidence="6" id="KW-0503">Monooxygenase</keyword>
<comment type="caution">
    <text evidence="6">The sequence shown here is derived from an EMBL/GenBank/DDBJ whole genome shotgun (WGS) entry which is preliminary data.</text>
</comment>
<keyword evidence="5" id="KW-0472">Membrane</keyword>
<evidence type="ECO:0000256" key="2">
    <source>
        <dbReference type="ARBA" id="ARBA00022630"/>
    </source>
</evidence>
<dbReference type="Pfam" id="PF00743">
    <property type="entry name" value="FMO-like"/>
    <property type="match status" value="1"/>
</dbReference>
<evidence type="ECO:0000256" key="3">
    <source>
        <dbReference type="ARBA" id="ARBA00022827"/>
    </source>
</evidence>
<dbReference type="PRINTS" id="PR00419">
    <property type="entry name" value="ADXRDTASE"/>
</dbReference>
<evidence type="ECO:0000256" key="1">
    <source>
        <dbReference type="ARBA" id="ARBA00009183"/>
    </source>
</evidence>
<dbReference type="GO" id="GO:0004497">
    <property type="term" value="F:monooxygenase activity"/>
    <property type="evidence" value="ECO:0007669"/>
    <property type="project" value="UniProtKB-KW"/>
</dbReference>
<comment type="similarity">
    <text evidence="1">Belongs to the FMO family.</text>
</comment>
<evidence type="ECO:0000313" key="6">
    <source>
        <dbReference type="EMBL" id="MFC0681152.1"/>
    </source>
</evidence>
<keyword evidence="5" id="KW-0812">Transmembrane</keyword>
<dbReference type="InterPro" id="IPR036188">
    <property type="entry name" value="FAD/NAD-bd_sf"/>
</dbReference>
<keyword evidence="4" id="KW-0560">Oxidoreductase</keyword>
<proteinExistence type="inferred from homology"/>
<dbReference type="InterPro" id="IPR050346">
    <property type="entry name" value="FMO-like"/>
</dbReference>
<dbReference type="EMBL" id="JBHLTG010000007">
    <property type="protein sequence ID" value="MFC0681152.1"/>
    <property type="molecule type" value="Genomic_DNA"/>
</dbReference>
<keyword evidence="2" id="KW-0285">Flavoprotein</keyword>
<reference evidence="6 7" key="1">
    <citation type="submission" date="2024-09" db="EMBL/GenBank/DDBJ databases">
        <authorList>
            <person name="Sun Q."/>
            <person name="Mori K."/>
        </authorList>
    </citation>
    <scope>NUCLEOTIDE SEQUENCE [LARGE SCALE GENOMIC DNA]</scope>
    <source>
        <strain evidence="6 7">KCTC 23076</strain>
    </source>
</reference>
<sequence>MRADTSRATPDPVFAPPPLITPYSGLGTPVERLRWWAPAGWLLVAVSTLLLYLAFLALSPIVLICIVARRIWVRRLRFHRRPEELRIAIIGAGWSGLQCLERFRRLGVADVDVFERYDHIGGTWSPQLRYHGLQIHGSMTVTSFDGFAYSDDPDVQGGKVMAEEVERYIHRFADAHDLLSSCRFNSNVDAISYRSSDRTATLKVTDTRTGEARTTEPYDLVIWASMAAFGEIPTLGGAEEFRGRQLHTTQFSTAELENIVHRDQRVVVVGGGKAACDVVLSLRRAGHENFEWVMRKPYLFYKFETLLHNASSPMDRIRGLSYLATVLWLGVSKRLGAVLHWSSGYLTTFGRPHADFTHFHGGVLCATQRRDLQGIPFTIGDPVRFAADGLILADGRTIEGDIVIWATGNRSGIDTLGLEKDGQPVTLEPRAKLFNHFIVPTLPALASSTALWTTWGPMRATNSADLAVYHLCVRKERSERQMQRAAHRQLSENSLTHSFIWARGACWLQQWVYFHIDLMLQGITPVESFLKHAIEIFVLAKETPLAFDILPRGYEATKATRLSRSR</sequence>
<evidence type="ECO:0000313" key="7">
    <source>
        <dbReference type="Proteomes" id="UP001589896"/>
    </source>
</evidence>
<dbReference type="RefSeq" id="WP_386673507.1">
    <property type="nucleotide sequence ID" value="NZ_JBHLTG010000007.1"/>
</dbReference>
<dbReference type="Gene3D" id="3.50.50.60">
    <property type="entry name" value="FAD/NAD(P)-binding domain"/>
    <property type="match status" value="1"/>
</dbReference>
<evidence type="ECO:0000256" key="5">
    <source>
        <dbReference type="SAM" id="Phobius"/>
    </source>
</evidence>
<dbReference type="SUPFAM" id="SSF51905">
    <property type="entry name" value="FAD/NAD(P)-binding domain"/>
    <property type="match status" value="2"/>
</dbReference>
<dbReference type="InterPro" id="IPR020946">
    <property type="entry name" value="Flavin_mOase-like"/>
</dbReference>